<evidence type="ECO:0000256" key="6">
    <source>
        <dbReference type="RuleBase" id="RU364101"/>
    </source>
</evidence>
<dbReference type="AlphaFoldDB" id="A0A1D6QV44"/>
<dbReference type="GO" id="GO:0000139">
    <property type="term" value="C:Golgi membrane"/>
    <property type="evidence" value="ECO:0007669"/>
    <property type="project" value="UniProtKB-SubCell"/>
</dbReference>
<evidence type="ECO:0000313" key="10">
    <source>
        <dbReference type="EMBL" id="AQK61203.1"/>
    </source>
</evidence>
<dbReference type="InterPro" id="IPR024298">
    <property type="entry name" value="Sec16_Sec23-bd"/>
</dbReference>
<evidence type="ECO:0000256" key="1">
    <source>
        <dbReference type="ARBA" id="ARBA00004240"/>
    </source>
</evidence>
<keyword evidence="4 6" id="KW-0256">Endoplasmic reticulum</keyword>
<dbReference type="Pfam" id="PF12932">
    <property type="entry name" value="Sec16"/>
    <property type="match status" value="1"/>
</dbReference>
<comment type="similarity">
    <text evidence="2 6">Belongs to the SEC16 family.</text>
</comment>
<feature type="region of interest" description="Disordered" evidence="7">
    <location>
        <begin position="31"/>
        <end position="56"/>
    </location>
</feature>
<accession>A0A1D6QV44</accession>
<proteinExistence type="inferred from homology"/>
<dbReference type="GO" id="GO:0016192">
    <property type="term" value="P:vesicle-mediated transport"/>
    <property type="evidence" value="ECO:0007669"/>
    <property type="project" value="UniProtKB-KW"/>
</dbReference>
<keyword evidence="6" id="KW-0653">Protein transport</keyword>
<keyword evidence="5 6" id="KW-0931">ER-Golgi transport</keyword>
<feature type="domain" description="Sec16 Sec23-binding" evidence="8">
    <location>
        <begin position="361"/>
        <end position="642"/>
    </location>
</feature>
<evidence type="ECO:0000259" key="8">
    <source>
        <dbReference type="Pfam" id="PF12931"/>
    </source>
</evidence>
<gene>
    <name evidence="10" type="ORF">ZEAMMB73_Zm00001d054076</name>
</gene>
<evidence type="ECO:0000256" key="3">
    <source>
        <dbReference type="ARBA" id="ARBA00022448"/>
    </source>
</evidence>
<keyword evidence="3 6" id="KW-0813">Transport</keyword>
<dbReference type="InterPro" id="IPR024340">
    <property type="entry name" value="Sec16_CCD"/>
</dbReference>
<evidence type="ECO:0000256" key="5">
    <source>
        <dbReference type="ARBA" id="ARBA00022892"/>
    </source>
</evidence>
<dbReference type="PANTHER" id="PTHR13402">
    <property type="entry name" value="RGPR-RELATED"/>
    <property type="match status" value="1"/>
</dbReference>
<dbReference type="CDD" id="cd09233">
    <property type="entry name" value="ACE1-Sec16-like"/>
    <property type="match status" value="1"/>
</dbReference>
<feature type="region of interest" description="Disordered" evidence="7">
    <location>
        <begin position="644"/>
        <end position="666"/>
    </location>
</feature>
<dbReference type="Gene3D" id="1.25.40.1030">
    <property type="match status" value="1"/>
</dbReference>
<reference evidence="10" key="1">
    <citation type="submission" date="2015-12" db="EMBL/GenBank/DDBJ databases">
        <title>Update maize B73 reference genome by single molecule sequencing technologies.</title>
        <authorList>
            <consortium name="Maize Genome Sequencing Project"/>
            <person name="Ware D."/>
        </authorList>
    </citation>
    <scope>NUCLEOTIDE SEQUENCE</scope>
    <source>
        <tissue evidence="10">Seedling</tissue>
    </source>
</reference>
<evidence type="ECO:0000259" key="9">
    <source>
        <dbReference type="Pfam" id="PF12932"/>
    </source>
</evidence>
<dbReference type="Pfam" id="PF12931">
    <property type="entry name" value="TPR_Sec16"/>
    <property type="match status" value="1"/>
</dbReference>
<dbReference type="GO" id="GO:0070971">
    <property type="term" value="C:endoplasmic reticulum exit site"/>
    <property type="evidence" value="ECO:0007669"/>
    <property type="project" value="UniProtKB-ARBA"/>
</dbReference>
<evidence type="ECO:0000256" key="7">
    <source>
        <dbReference type="SAM" id="MobiDB-lite"/>
    </source>
</evidence>
<name>A0A1D6QV44_MAIZE</name>
<protein>
    <recommendedName>
        <fullName evidence="6">Protein transport protein sec16</fullName>
    </recommendedName>
</protein>
<comment type="subcellular location">
    <subcellularLocation>
        <location evidence="1">Endoplasmic reticulum</location>
    </subcellularLocation>
    <subcellularLocation>
        <location evidence="6">Golgi apparatus membrane</location>
    </subcellularLocation>
</comment>
<feature type="domain" description="Sec16 central conserved" evidence="9">
    <location>
        <begin position="177"/>
        <end position="300"/>
    </location>
</feature>
<evidence type="ECO:0000256" key="2">
    <source>
        <dbReference type="ARBA" id="ARBA00005927"/>
    </source>
</evidence>
<organism evidence="10">
    <name type="scientific">Zea mays</name>
    <name type="common">Maize</name>
    <dbReference type="NCBI Taxonomy" id="4577"/>
    <lineage>
        <taxon>Eukaryota</taxon>
        <taxon>Viridiplantae</taxon>
        <taxon>Streptophyta</taxon>
        <taxon>Embryophyta</taxon>
        <taxon>Tracheophyta</taxon>
        <taxon>Spermatophyta</taxon>
        <taxon>Magnoliopsida</taxon>
        <taxon>Liliopsida</taxon>
        <taxon>Poales</taxon>
        <taxon>Poaceae</taxon>
        <taxon>PACMAD clade</taxon>
        <taxon>Panicoideae</taxon>
        <taxon>Andropogonodae</taxon>
        <taxon>Andropogoneae</taxon>
        <taxon>Tripsacinae</taxon>
        <taxon>Zea</taxon>
    </lineage>
</organism>
<dbReference type="GO" id="GO:0015031">
    <property type="term" value="P:protein transport"/>
    <property type="evidence" value="ECO:0007669"/>
    <property type="project" value="UniProtKB-KW"/>
</dbReference>
<evidence type="ECO:0000256" key="4">
    <source>
        <dbReference type="ARBA" id="ARBA00022824"/>
    </source>
</evidence>
<keyword evidence="6" id="KW-0333">Golgi apparatus</keyword>
<dbReference type="EMBL" id="CM000780">
    <property type="protein sequence ID" value="AQK61203.1"/>
    <property type="molecule type" value="Genomic_DNA"/>
</dbReference>
<dbReference type="PANTHER" id="PTHR13402:SF6">
    <property type="entry name" value="SECRETORY 16, ISOFORM I"/>
    <property type="match status" value="1"/>
</dbReference>
<dbReference type="FunFam" id="1.25.40.1030:FF:000005">
    <property type="entry name" value="Protein transport protein sec16"/>
    <property type="match status" value="1"/>
</dbReference>
<keyword evidence="6" id="KW-0472">Membrane</keyword>
<sequence>MFKQSTGNQGGYKAFEPAMDNQSGYKAYEPSMGHHSASWEPVPSTGHQTDFKGSGASTVHQAGYKEFETSTGYNTSLKAFEPSSCSQSNYMGFDTSTNHHGYGDANVVASTQGFVPMQTTYQGQTQAIANSQVHLSNSYLGIDNSMNFNQQQFLGANASNLQFSHSPHDGRAGRPPHALVSFGFGGKLIVMKEASSMPASFNNGIQGNSSGTVSVLNLSEVVMDKIDSSSITNGSALSYFHALCRQPVPGPLVGGSAASKDVNKWIDEMIAWYDSSSELQRSDTRKLLISLLKILSQHYGKLRSPFASDPSQEETDGPEMAVTKLFSSFKSTVNMGDYGSIVSCMKNIPSESQMQAVAQEVQNLLVSGRRKEALQCAQGGQLWGPAIILALQLGDMFYVDTVKKMAHFHFVSGSPLRTLCLLIAGQPADVFNVDNNVNIDYGTSHQPMEPGPNGMLDDWEENLAIITANRTKGDDLVITHLGDCLWKEKNEIAAAHSCYLVAELNIDSYSESARLCLIGADHLKCPRTFASPEAIQRTEVYEYAKVLGNSQYILLPFQPYKLIYAYMLVEVGKVSDSLRYCQASMKVLKASGRAPELEVWKQLISSLEERIRTHQQGGYGTNLAPAKLVGKIFTSLDKSISRMMGTPSAPLPPLPHGSVSDREIND</sequence>